<dbReference type="PANTHER" id="PTHR11358">
    <property type="entry name" value="ARGINASE/AGMATINASE"/>
    <property type="match status" value="1"/>
</dbReference>
<dbReference type="SUPFAM" id="SSF52768">
    <property type="entry name" value="Arginase/deacetylase"/>
    <property type="match status" value="1"/>
</dbReference>
<protein>
    <submittedName>
        <fullName evidence="6">Uncharacterized protein LOC111135347 isoform X3</fullName>
    </submittedName>
</protein>
<dbReference type="Proteomes" id="UP000694844">
    <property type="component" value="Chromosome 5"/>
</dbReference>
<dbReference type="InterPro" id="IPR006035">
    <property type="entry name" value="Ureohydrolase"/>
</dbReference>
<organism evidence="5 6">
    <name type="scientific">Crassostrea virginica</name>
    <name type="common">Eastern oyster</name>
    <dbReference type="NCBI Taxonomy" id="6565"/>
    <lineage>
        <taxon>Eukaryota</taxon>
        <taxon>Metazoa</taxon>
        <taxon>Spiralia</taxon>
        <taxon>Lophotrochozoa</taxon>
        <taxon>Mollusca</taxon>
        <taxon>Bivalvia</taxon>
        <taxon>Autobranchia</taxon>
        <taxon>Pteriomorphia</taxon>
        <taxon>Ostreida</taxon>
        <taxon>Ostreoidea</taxon>
        <taxon>Ostreidae</taxon>
        <taxon>Crassostrea</taxon>
    </lineage>
</organism>
<dbReference type="GO" id="GO:0046872">
    <property type="term" value="F:metal ion binding"/>
    <property type="evidence" value="ECO:0007669"/>
    <property type="project" value="UniProtKB-KW"/>
</dbReference>
<dbReference type="PANTHER" id="PTHR11358:SF26">
    <property type="entry name" value="GUANIDINO ACID HYDROLASE, MITOCHONDRIAL"/>
    <property type="match status" value="1"/>
</dbReference>
<keyword evidence="5" id="KW-1185">Reference proteome</keyword>
<dbReference type="GO" id="GO:0033389">
    <property type="term" value="P:putrescine biosynthetic process from arginine, via agmatine"/>
    <property type="evidence" value="ECO:0007669"/>
    <property type="project" value="TreeGrafter"/>
</dbReference>
<dbReference type="Pfam" id="PF00491">
    <property type="entry name" value="Arginase"/>
    <property type="match status" value="1"/>
</dbReference>
<dbReference type="InterPro" id="IPR005925">
    <property type="entry name" value="Agmatinase-rel"/>
</dbReference>
<keyword evidence="2" id="KW-0479">Metal-binding</keyword>
<evidence type="ECO:0000313" key="5">
    <source>
        <dbReference type="Proteomes" id="UP000694844"/>
    </source>
</evidence>
<evidence type="ECO:0000313" key="6">
    <source>
        <dbReference type="RefSeq" id="XP_022341026.1"/>
    </source>
</evidence>
<dbReference type="InterPro" id="IPR023696">
    <property type="entry name" value="Ureohydrolase_dom_sf"/>
</dbReference>
<dbReference type="PROSITE" id="PS01053">
    <property type="entry name" value="ARGINASE_1"/>
    <property type="match status" value="1"/>
</dbReference>
<evidence type="ECO:0000256" key="2">
    <source>
        <dbReference type="ARBA" id="ARBA00022723"/>
    </source>
</evidence>
<dbReference type="GeneID" id="111135347"/>
<dbReference type="InterPro" id="IPR020855">
    <property type="entry name" value="Ureohydrolase_Mn_BS"/>
</dbReference>
<evidence type="ECO:0000256" key="3">
    <source>
        <dbReference type="ARBA" id="ARBA00022801"/>
    </source>
</evidence>
<dbReference type="PRINTS" id="PR00116">
    <property type="entry name" value="ARGINASE"/>
</dbReference>
<accession>A0A8B8EM81</accession>
<dbReference type="OrthoDB" id="9992747at2759"/>
<name>A0A8B8EM81_CRAVI</name>
<proteinExistence type="inferred from homology"/>
<gene>
    <name evidence="6" type="primary">LOC111135347</name>
</gene>
<evidence type="ECO:0000256" key="1">
    <source>
        <dbReference type="ARBA" id="ARBA00009227"/>
    </source>
</evidence>
<comment type="similarity">
    <text evidence="1">Belongs to the arginase family. Agmatinase subfamily.</text>
</comment>
<keyword evidence="3 4" id="KW-0378">Hydrolase</keyword>
<dbReference type="CDD" id="cd11592">
    <property type="entry name" value="Agmatinase_PAH"/>
    <property type="match status" value="1"/>
</dbReference>
<dbReference type="PROSITE" id="PS51409">
    <property type="entry name" value="ARGINASE_2"/>
    <property type="match status" value="1"/>
</dbReference>
<dbReference type="NCBIfam" id="TIGR01230">
    <property type="entry name" value="agmatinase"/>
    <property type="match status" value="1"/>
</dbReference>
<evidence type="ECO:0000256" key="4">
    <source>
        <dbReference type="RuleBase" id="RU003684"/>
    </source>
</evidence>
<dbReference type="GO" id="GO:0008783">
    <property type="term" value="F:agmatinase activity"/>
    <property type="evidence" value="ECO:0007669"/>
    <property type="project" value="TreeGrafter"/>
</dbReference>
<sequence>MLILSRRYHFITWRLEGLERGIGFYSRTGLALIRGMKSALRRCLSTSSRHAGKYNEPLSGNAIPRSGGIASMMRLPVQTDTQGASPFDSFQVADIGDINFNFCNLQKACEDIRNQYRKLISNACIPLTLGGDHTISYPILQAMKERYGPVGMVHIDAHSDTLDTQLGEKIAHGTTFRRAVEEGCLDPHRVIQIGLRGSTYALEDLNWAKKQGFRMVTAEECWHKSLTPLMAEVRDMMGDRPVYVSFDIDGLDPAFAPGTGVPEIGGLTSIQGLEIIRGCRGLNVIGGDLVEVTPALDTNGATSGTAAHFLFEMLCVLPGVKYL</sequence>
<dbReference type="AlphaFoldDB" id="A0A8B8EM81"/>
<reference evidence="6" key="1">
    <citation type="submission" date="2025-08" db="UniProtKB">
        <authorList>
            <consortium name="RefSeq"/>
        </authorList>
    </citation>
    <scope>IDENTIFICATION</scope>
    <source>
        <tissue evidence="6">Whole sample</tissue>
    </source>
</reference>
<dbReference type="RefSeq" id="XP_022341026.1">
    <property type="nucleotide sequence ID" value="XM_022485318.1"/>
</dbReference>
<dbReference type="Gene3D" id="3.40.800.10">
    <property type="entry name" value="Ureohydrolase domain"/>
    <property type="match status" value="1"/>
</dbReference>